<evidence type="ECO:0000313" key="3">
    <source>
        <dbReference type="Proteomes" id="UP000234331"/>
    </source>
</evidence>
<evidence type="ECO:0000313" key="2">
    <source>
        <dbReference type="EMBL" id="SNQ50452.1"/>
    </source>
</evidence>
<dbReference type="InterPro" id="IPR047960">
    <property type="entry name" value="Transpos_IS1380"/>
</dbReference>
<dbReference type="AlphaFoldDB" id="A0A2I2KXR7"/>
<accession>A0A2I2KXR7</accession>
<dbReference type="EMBL" id="FZMO01000410">
    <property type="protein sequence ID" value="SNQ50452.1"/>
    <property type="molecule type" value="Genomic_DNA"/>
</dbReference>
<sequence length="469" mass="50136">MRLLHTASRTHARFDDADLIGCAGLVPVARLAERAGLSGLLEEHLRPVDPLGVNAAVKVACLVAGMVAGADSIEDMGMLRHGATGELFTGVRAPSTLGSFLRSLNWGNVRQLDRVNRLFLAALARRAPLLPGADTLAFLDVDSCQRRVFGPAKQGAAFGHTKIAGKSLLVRGLNALVATLSTPQAAPVIVGTRLRGGNAGSSRGAASFVAEAITAARQAGATGTLIVRADSAYYSGTFVAACRRAGAHFSVTTSVDEKIHRAIAEIGEDAWTPIRYPRAVFDETTGVWISDAQIAEVDYTAFAAGRHRAHGRLLVRRVRDQNSNSQQELFPTWRYHTVFTDSPFHLTQAEAQHRDHAQIEQVLADLAAGPLAHLPSGVFTANAAWLTLAATTHNLLRAAGTLTSTFHARARGATLRAHLVNIPARIARHGRGHITLHLPTDWHAEHPWHGLFTATGHQPPRRAAPARAG</sequence>
<feature type="domain" description="Transposase DDE" evidence="1">
    <location>
        <begin position="9"/>
        <end position="446"/>
    </location>
</feature>
<gene>
    <name evidence="2" type="ORF">FRACA_4680001</name>
</gene>
<name>A0A2I2KXR7_9ACTN</name>
<dbReference type="OrthoDB" id="3718343at2"/>
<protein>
    <submittedName>
        <fullName evidence="2">Transposase</fullName>
    </submittedName>
</protein>
<dbReference type="Pfam" id="PF13701">
    <property type="entry name" value="DDE_Tnp_1_4"/>
    <property type="match status" value="1"/>
</dbReference>
<dbReference type="NCBIfam" id="NF033539">
    <property type="entry name" value="transpos_IS1380"/>
    <property type="match status" value="1"/>
</dbReference>
<dbReference type="InterPro" id="IPR025668">
    <property type="entry name" value="Tnp_DDE_dom"/>
</dbReference>
<proteinExistence type="predicted"/>
<reference evidence="2 3" key="1">
    <citation type="submission" date="2017-06" db="EMBL/GenBank/DDBJ databases">
        <authorList>
            <person name="Kim H.J."/>
            <person name="Triplett B.A."/>
        </authorList>
    </citation>
    <scope>NUCLEOTIDE SEQUENCE [LARGE SCALE GENOMIC DNA]</scope>
    <source>
        <strain evidence="2">FRACA_ARgP5</strain>
    </source>
</reference>
<organism evidence="2 3">
    <name type="scientific">Frankia canadensis</name>
    <dbReference type="NCBI Taxonomy" id="1836972"/>
    <lineage>
        <taxon>Bacteria</taxon>
        <taxon>Bacillati</taxon>
        <taxon>Actinomycetota</taxon>
        <taxon>Actinomycetes</taxon>
        <taxon>Frankiales</taxon>
        <taxon>Frankiaceae</taxon>
        <taxon>Frankia</taxon>
    </lineage>
</organism>
<evidence type="ECO:0000259" key="1">
    <source>
        <dbReference type="Pfam" id="PF13701"/>
    </source>
</evidence>
<dbReference type="Proteomes" id="UP000234331">
    <property type="component" value="Unassembled WGS sequence"/>
</dbReference>
<keyword evidence="3" id="KW-1185">Reference proteome</keyword>
<dbReference type="RefSeq" id="WP_101833779.1">
    <property type="nucleotide sequence ID" value="NZ_FZMO01000410.1"/>
</dbReference>